<protein>
    <submittedName>
        <fullName evidence="1">Uncharacterized protein</fullName>
    </submittedName>
</protein>
<name>A0AAU9U2Y3_EUPED</name>
<dbReference type="Proteomes" id="UP001153954">
    <property type="component" value="Unassembled WGS sequence"/>
</dbReference>
<dbReference type="AlphaFoldDB" id="A0AAU9U2Y3"/>
<organism evidence="1 2">
    <name type="scientific">Euphydryas editha</name>
    <name type="common">Edith's checkerspot</name>
    <dbReference type="NCBI Taxonomy" id="104508"/>
    <lineage>
        <taxon>Eukaryota</taxon>
        <taxon>Metazoa</taxon>
        <taxon>Ecdysozoa</taxon>
        <taxon>Arthropoda</taxon>
        <taxon>Hexapoda</taxon>
        <taxon>Insecta</taxon>
        <taxon>Pterygota</taxon>
        <taxon>Neoptera</taxon>
        <taxon>Endopterygota</taxon>
        <taxon>Lepidoptera</taxon>
        <taxon>Glossata</taxon>
        <taxon>Ditrysia</taxon>
        <taxon>Papilionoidea</taxon>
        <taxon>Nymphalidae</taxon>
        <taxon>Nymphalinae</taxon>
        <taxon>Euphydryas</taxon>
    </lineage>
</organism>
<dbReference type="EMBL" id="CAKOGL010000011">
    <property type="protein sequence ID" value="CAH2092433.1"/>
    <property type="molecule type" value="Genomic_DNA"/>
</dbReference>
<evidence type="ECO:0000313" key="2">
    <source>
        <dbReference type="Proteomes" id="UP001153954"/>
    </source>
</evidence>
<keyword evidence="2" id="KW-1185">Reference proteome</keyword>
<evidence type="ECO:0000313" key="1">
    <source>
        <dbReference type="EMBL" id="CAH2092433.1"/>
    </source>
</evidence>
<accession>A0AAU9U2Y3</accession>
<reference evidence="1" key="1">
    <citation type="submission" date="2022-03" db="EMBL/GenBank/DDBJ databases">
        <authorList>
            <person name="Tunstrom K."/>
        </authorList>
    </citation>
    <scope>NUCLEOTIDE SEQUENCE</scope>
</reference>
<sequence>MPPGCFSLMRKIIVKIKVDRFVAQVLTGHDVLSAYLNRFKCKESPSSVCESIPHVLLDSPVHDYERHKIETQRHMRLDVRCVPRILQKLCMTVNNRNSVY</sequence>
<gene>
    <name evidence="1" type="ORF">EEDITHA_LOCUS8189</name>
</gene>
<comment type="caution">
    <text evidence="1">The sequence shown here is derived from an EMBL/GenBank/DDBJ whole genome shotgun (WGS) entry which is preliminary data.</text>
</comment>
<proteinExistence type="predicted"/>